<keyword evidence="1" id="KW-0732">Signal</keyword>
<name>A0ABV1RYV1_9BACT</name>
<feature type="signal peptide" evidence="1">
    <location>
        <begin position="1"/>
        <end position="19"/>
    </location>
</feature>
<feature type="chain" id="PRO_5045767604" evidence="1">
    <location>
        <begin position="20"/>
        <end position="163"/>
    </location>
</feature>
<evidence type="ECO:0000313" key="3">
    <source>
        <dbReference type="Proteomes" id="UP001476807"/>
    </source>
</evidence>
<dbReference type="RefSeq" id="WP_350414464.1">
    <property type="nucleotide sequence ID" value="NZ_JBEOKT010000027.1"/>
</dbReference>
<gene>
    <name evidence="2" type="ORF">ABS362_18675</name>
</gene>
<reference evidence="2 3" key="1">
    <citation type="submission" date="2024-06" db="EMBL/GenBank/DDBJ databases">
        <title>Pontibacter populi HYL7-15.</title>
        <authorList>
            <person name="Kim M.K."/>
        </authorList>
    </citation>
    <scope>NUCLEOTIDE SEQUENCE [LARGE SCALE GENOMIC DNA]</scope>
    <source>
        <strain evidence="2 3">HYL7-15</strain>
    </source>
</reference>
<sequence length="163" mass="18947">MKKTLLLLFWLLNLTICQGQSDYVILKNQSTITDLITTYKILPSSSTTTELSETELDLAKKASLEYIKDFNAAIIEEFKKRGERKKYAKMYQIDNLGNYKIQYVPYLNEKGEKEIWINGFCNDFDKDWRRKIIHVFDGGNCYFTIRLNLTTGERLGIGTNGYA</sequence>
<dbReference type="EMBL" id="JBEOKT010000027">
    <property type="protein sequence ID" value="MER2999584.1"/>
    <property type="molecule type" value="Genomic_DNA"/>
</dbReference>
<organism evidence="2 3">
    <name type="scientific">Pontibacter populi</name>
    <dbReference type="NCBI Taxonomy" id="890055"/>
    <lineage>
        <taxon>Bacteria</taxon>
        <taxon>Pseudomonadati</taxon>
        <taxon>Bacteroidota</taxon>
        <taxon>Cytophagia</taxon>
        <taxon>Cytophagales</taxon>
        <taxon>Hymenobacteraceae</taxon>
        <taxon>Pontibacter</taxon>
    </lineage>
</organism>
<evidence type="ECO:0000313" key="2">
    <source>
        <dbReference type="EMBL" id="MER2999584.1"/>
    </source>
</evidence>
<accession>A0ABV1RYV1</accession>
<keyword evidence="3" id="KW-1185">Reference proteome</keyword>
<proteinExistence type="predicted"/>
<dbReference type="Proteomes" id="UP001476807">
    <property type="component" value="Unassembled WGS sequence"/>
</dbReference>
<comment type="caution">
    <text evidence="2">The sequence shown here is derived from an EMBL/GenBank/DDBJ whole genome shotgun (WGS) entry which is preliminary data.</text>
</comment>
<evidence type="ECO:0000256" key="1">
    <source>
        <dbReference type="SAM" id="SignalP"/>
    </source>
</evidence>
<protein>
    <submittedName>
        <fullName evidence="2">Uncharacterized protein</fullName>
    </submittedName>
</protein>